<dbReference type="PANTHER" id="PTHR11709">
    <property type="entry name" value="MULTI-COPPER OXIDASE"/>
    <property type="match status" value="1"/>
</dbReference>
<dbReference type="CDD" id="cd13858">
    <property type="entry name" value="CuRO_1_tcLCC2_insect_like"/>
    <property type="match status" value="1"/>
</dbReference>
<keyword evidence="4" id="KW-0186">Copper</keyword>
<organism evidence="8 9">
    <name type="scientific">Diaphorina citri</name>
    <name type="common">Asian citrus psyllid</name>
    <dbReference type="NCBI Taxonomy" id="121845"/>
    <lineage>
        <taxon>Eukaryota</taxon>
        <taxon>Metazoa</taxon>
        <taxon>Ecdysozoa</taxon>
        <taxon>Arthropoda</taxon>
        <taxon>Hexapoda</taxon>
        <taxon>Insecta</taxon>
        <taxon>Pterygota</taxon>
        <taxon>Neoptera</taxon>
        <taxon>Paraneoptera</taxon>
        <taxon>Hemiptera</taxon>
        <taxon>Sternorrhyncha</taxon>
        <taxon>Psylloidea</taxon>
        <taxon>Psyllidae</taxon>
        <taxon>Diaphorininae</taxon>
        <taxon>Diaphorina</taxon>
    </lineage>
</organism>
<dbReference type="GO" id="GO:0016491">
    <property type="term" value="F:oxidoreductase activity"/>
    <property type="evidence" value="ECO:0007669"/>
    <property type="project" value="UniProtKB-KW"/>
</dbReference>
<dbReference type="InterPro" id="IPR002355">
    <property type="entry name" value="Cu_oxidase_Cu_BS"/>
</dbReference>
<dbReference type="GO" id="GO:0006826">
    <property type="term" value="P:iron ion transport"/>
    <property type="evidence" value="ECO:0007669"/>
    <property type="project" value="TreeGrafter"/>
</dbReference>
<dbReference type="Proteomes" id="UP000079169">
    <property type="component" value="Unplaced"/>
</dbReference>
<proteinExistence type="inferred from homology"/>
<dbReference type="KEGG" id="dci:103511883"/>
<dbReference type="InterPro" id="IPR011706">
    <property type="entry name" value="Cu-oxidase_C"/>
</dbReference>
<keyword evidence="3" id="KW-0560">Oxidoreductase</keyword>
<dbReference type="GO" id="GO:0005886">
    <property type="term" value="C:plasma membrane"/>
    <property type="evidence" value="ECO:0007669"/>
    <property type="project" value="TreeGrafter"/>
</dbReference>
<dbReference type="GeneID" id="103511883"/>
<evidence type="ECO:0000313" key="9">
    <source>
        <dbReference type="RefSeq" id="XP_026681301.1"/>
    </source>
</evidence>
<reference evidence="9" key="1">
    <citation type="submission" date="2025-08" db="UniProtKB">
        <authorList>
            <consortium name="RefSeq"/>
        </authorList>
    </citation>
    <scope>IDENTIFICATION</scope>
</reference>
<comment type="similarity">
    <text evidence="1">Belongs to the multicopper oxidase family.</text>
</comment>
<evidence type="ECO:0000256" key="4">
    <source>
        <dbReference type="ARBA" id="ARBA00023008"/>
    </source>
</evidence>
<dbReference type="GO" id="GO:0005507">
    <property type="term" value="F:copper ion binding"/>
    <property type="evidence" value="ECO:0007669"/>
    <property type="project" value="InterPro"/>
</dbReference>
<keyword evidence="2" id="KW-0479">Metal-binding</keyword>
<evidence type="ECO:0000256" key="5">
    <source>
        <dbReference type="SAM" id="MobiDB-lite"/>
    </source>
</evidence>
<accession>A0A3Q0IYH6</accession>
<keyword evidence="8" id="KW-1185">Reference proteome</keyword>
<evidence type="ECO:0000256" key="3">
    <source>
        <dbReference type="ARBA" id="ARBA00023002"/>
    </source>
</evidence>
<evidence type="ECO:0000256" key="2">
    <source>
        <dbReference type="ARBA" id="ARBA00022723"/>
    </source>
</evidence>
<dbReference type="InterPro" id="IPR011707">
    <property type="entry name" value="Cu-oxidase-like_N"/>
</dbReference>
<dbReference type="Pfam" id="PF07731">
    <property type="entry name" value="Cu-oxidase_2"/>
    <property type="match status" value="1"/>
</dbReference>
<dbReference type="SUPFAM" id="SSF49503">
    <property type="entry name" value="Cupredoxins"/>
    <property type="match status" value="2"/>
</dbReference>
<dbReference type="AlphaFoldDB" id="A0A3Q0IYH6"/>
<gene>
    <name evidence="9" type="primary">LOC103511883</name>
</gene>
<dbReference type="InterPro" id="IPR045087">
    <property type="entry name" value="Cu-oxidase_fam"/>
</dbReference>
<evidence type="ECO:0000256" key="1">
    <source>
        <dbReference type="ARBA" id="ARBA00010609"/>
    </source>
</evidence>
<dbReference type="Gene3D" id="2.60.40.420">
    <property type="entry name" value="Cupredoxins - blue copper proteins"/>
    <property type="match status" value="2"/>
</dbReference>
<feature type="region of interest" description="Disordered" evidence="5">
    <location>
        <begin position="372"/>
        <end position="394"/>
    </location>
</feature>
<dbReference type="RefSeq" id="XP_026681301.1">
    <property type="nucleotide sequence ID" value="XM_026825500.1"/>
</dbReference>
<dbReference type="Pfam" id="PF07732">
    <property type="entry name" value="Cu-oxidase_3"/>
    <property type="match status" value="1"/>
</dbReference>
<feature type="domain" description="Plastocyanin-like" evidence="6">
    <location>
        <begin position="228"/>
        <end position="357"/>
    </location>
</feature>
<evidence type="ECO:0000259" key="7">
    <source>
        <dbReference type="Pfam" id="PF07732"/>
    </source>
</evidence>
<protein>
    <submittedName>
        <fullName evidence="9">Laccase-24-like</fullName>
    </submittedName>
</protein>
<feature type="domain" description="Plastocyanin-like" evidence="7">
    <location>
        <begin position="58"/>
        <end position="152"/>
    </location>
</feature>
<dbReference type="CDD" id="cd13905">
    <property type="entry name" value="CuRO_3_tcLLC2_insect_like"/>
    <property type="match status" value="1"/>
</dbReference>
<sequence>MSTAEAEKNNLCARPCDNAKPLVCYYSFTLENYATVGPACADCLKGNQKACRRKGCVTADGFERAILSINRQLPGPSIQVCKGDTIIVDVKNHMIDREVTLHWHGVYQKVTPWMDGVPMVTQCPIPSSTTFRYKFPAMPSGTFFYHSHVGKKVFMDLVLFIVNRSEALFIFYLSFPESAPAIITHLINNRSFVMPPFPPLTQSDPIPPDMVCPQDNTVCVDGSNSNSPGARLCECVNIIQVQLGQVVEMILIDWGTSTFLHPMHLHGTDMFIIEQGSKTKGMDNRAFVTSLQARLAKEGEKLGSTKPKPTVKDTVTIPPGGYAVVRVHFNNPGFWLCHCHYIFHSDTGMSMIFQVGTRDDMKKPPPGFPQCNVFTPKVDPNEYKDIDWEDEPTE</sequence>
<dbReference type="PROSITE" id="PS00080">
    <property type="entry name" value="MULTICOPPER_OXIDASE2"/>
    <property type="match status" value="1"/>
</dbReference>
<dbReference type="PaxDb" id="121845-A0A3Q0IYH6"/>
<dbReference type="InterPro" id="IPR008972">
    <property type="entry name" value="Cupredoxin"/>
</dbReference>
<evidence type="ECO:0000259" key="6">
    <source>
        <dbReference type="Pfam" id="PF07731"/>
    </source>
</evidence>
<dbReference type="STRING" id="121845.A0A3Q0IYH6"/>
<evidence type="ECO:0000313" key="8">
    <source>
        <dbReference type="Proteomes" id="UP000079169"/>
    </source>
</evidence>
<dbReference type="PANTHER" id="PTHR11709:SF394">
    <property type="entry name" value="FI03373P-RELATED"/>
    <property type="match status" value="1"/>
</dbReference>
<name>A0A3Q0IYH6_DIACI</name>